<keyword evidence="2" id="KW-1185">Reference proteome</keyword>
<dbReference type="EMBL" id="UYYB01028859">
    <property type="protein sequence ID" value="VDM73090.1"/>
    <property type="molecule type" value="Genomic_DNA"/>
</dbReference>
<reference evidence="1 2" key="1">
    <citation type="submission" date="2018-11" db="EMBL/GenBank/DDBJ databases">
        <authorList>
            <consortium name="Pathogen Informatics"/>
        </authorList>
    </citation>
    <scope>NUCLEOTIDE SEQUENCE [LARGE SCALE GENOMIC DNA]</scope>
</reference>
<evidence type="ECO:0000313" key="1">
    <source>
        <dbReference type="EMBL" id="VDM73090.1"/>
    </source>
</evidence>
<name>A0A3P7IJ82_STRVU</name>
<organism evidence="1 2">
    <name type="scientific">Strongylus vulgaris</name>
    <name type="common">Blood worm</name>
    <dbReference type="NCBI Taxonomy" id="40348"/>
    <lineage>
        <taxon>Eukaryota</taxon>
        <taxon>Metazoa</taxon>
        <taxon>Ecdysozoa</taxon>
        <taxon>Nematoda</taxon>
        <taxon>Chromadorea</taxon>
        <taxon>Rhabditida</taxon>
        <taxon>Rhabditina</taxon>
        <taxon>Rhabditomorpha</taxon>
        <taxon>Strongyloidea</taxon>
        <taxon>Strongylidae</taxon>
        <taxon>Strongylus</taxon>
    </lineage>
</organism>
<protein>
    <submittedName>
        <fullName evidence="1">Uncharacterized protein</fullName>
    </submittedName>
</protein>
<gene>
    <name evidence="1" type="ORF">SVUK_LOCUS8088</name>
</gene>
<evidence type="ECO:0000313" key="2">
    <source>
        <dbReference type="Proteomes" id="UP000270094"/>
    </source>
</evidence>
<dbReference type="Proteomes" id="UP000270094">
    <property type="component" value="Unassembled WGS sequence"/>
</dbReference>
<dbReference type="OrthoDB" id="10351910at2759"/>
<sequence length="93" mass="10702">MFVKGLHEAYLIEMPNIQRKVLQKMVLQVFRGKGAMESLSKGQITAAHLRKICNAIAALLYAYNNRANLKTEECVAYVNELQEFCEKYGFIWT</sequence>
<proteinExistence type="predicted"/>
<dbReference type="AlphaFoldDB" id="A0A3P7IJ82"/>
<accession>A0A3P7IJ82</accession>